<dbReference type="EMBL" id="CM000641">
    <property type="protein sequence ID" value="EED93110.1"/>
    <property type="molecule type" value="Genomic_DNA"/>
</dbReference>
<dbReference type="KEGG" id="tps:THAPSDRAFT_4937"/>
<sequence>MADLAHRLLGWISENNNTSTIRSDADGGNAQVEQHLDQQQECWTWPMLHSQIRTTSEGVEVFQLAVRLLSDEGVDFRVVDGGTDNGSVVRRDSMQIVKSYFRLLKCALEPPPNTPSNNTPMADEEWIKMACDLLKRLGDLLKTALQGELSSLQDLNGTQPAPQQHNRQLEPSSVRAASNRRNKTILHYLSQILTAIHPHLHRSARILGPAHRSLCDVSDLFTSVLELERGSFRRMVKVIVPIVGWTALRGVQEDVVQLDNAWIEANRWFARGACSLLGLLDGTLEHICTAALQRGRKELVVPVAHEKQSKIIVFLMARIMGLIGLVGRRRGNDSDGLVMELEGGLINNNNNNNTQEEKEEQQLMSSCILRLIKMRTFAAIAQGFIEDESTTASKDRNQRALFDMLAGLGPRAETYLTKLLQLGDVSAKNTRVVQMGVRCFMDLPVDTDCSSVLSTGGENNVATCKLEQILPLGKLILVKHLIKHLNKSSLNQQQQHSNSSALIGLCESILFVDIPNCHRFLKAKSLAGCEIQNWVTKVFCDIVGCLENATHVFFCDWGDSGRNNAIVRQHHLLLRWLAPSSSSRPNHPLTNEMLMCVVQTRILASCSLGDGYSKQDVGRFISFMSQLVFHQQTETCHRRIIAMLLVRLLSSSGATTTVKQPNWGETAVLAKTKTLQFMWKELSKSTIFGVVDDTSKKKRTGKRKRSEESKNANKSIKLPAEEALTICWLLEVMAKMAVSSQSGIDSAVFQSVKQLWDGILDNKSSKAGNKHMQLYLLSLSNGAMQGSQSFAAFILALDVERQPGSFLDSCLTFVDKKLQKCGRSNNTSLLRVCLSFISALVGLLGSDLSESHIGRVGAILKKLRVHTSGSTPAQSFGLQHALVSTVSKMGPCIRAEFSTETLQPLIESFNDVLAKSSWYYVAPCISNLESFVKLIPKCHCGILTTTIPSGAKRLFTSRLKKNLYCIVTEKTIEEPFKTAHFYSLSDEIQCLQTCCNSSLKGSQWSCFGDKTVRLAAGSKVLIQRDKDGKFLAMVVAKPEARELTFDEAVSSFNSAQKHEYESHSIEASCDLRLGIQ</sequence>
<reference evidence="2 3" key="2">
    <citation type="journal article" date="2008" name="Nature">
        <title>The Phaeodactylum genome reveals the evolutionary history of diatom genomes.</title>
        <authorList>
            <person name="Bowler C."/>
            <person name="Allen A.E."/>
            <person name="Badger J.H."/>
            <person name="Grimwood J."/>
            <person name="Jabbari K."/>
            <person name="Kuo A."/>
            <person name="Maheswari U."/>
            <person name="Martens C."/>
            <person name="Maumus F."/>
            <person name="Otillar R.P."/>
            <person name="Rayko E."/>
            <person name="Salamov A."/>
            <person name="Vandepoele K."/>
            <person name="Beszteri B."/>
            <person name="Gruber A."/>
            <person name="Heijde M."/>
            <person name="Katinka M."/>
            <person name="Mock T."/>
            <person name="Valentin K."/>
            <person name="Verret F."/>
            <person name="Berges J.A."/>
            <person name="Brownlee C."/>
            <person name="Cadoret J.P."/>
            <person name="Chiovitti A."/>
            <person name="Choi C.J."/>
            <person name="Coesel S."/>
            <person name="De Martino A."/>
            <person name="Detter J.C."/>
            <person name="Durkin C."/>
            <person name="Falciatore A."/>
            <person name="Fournet J."/>
            <person name="Haruta M."/>
            <person name="Huysman M.J."/>
            <person name="Jenkins B.D."/>
            <person name="Jiroutova K."/>
            <person name="Jorgensen R.E."/>
            <person name="Joubert Y."/>
            <person name="Kaplan A."/>
            <person name="Kroger N."/>
            <person name="Kroth P.G."/>
            <person name="La Roche J."/>
            <person name="Lindquist E."/>
            <person name="Lommer M."/>
            <person name="Martin-Jezequel V."/>
            <person name="Lopez P.J."/>
            <person name="Lucas S."/>
            <person name="Mangogna M."/>
            <person name="McGinnis K."/>
            <person name="Medlin L.K."/>
            <person name="Montsant A."/>
            <person name="Oudot-Le Secq M.P."/>
            <person name="Napoli C."/>
            <person name="Obornik M."/>
            <person name="Parker M.S."/>
            <person name="Petit J.L."/>
            <person name="Porcel B.M."/>
            <person name="Poulsen N."/>
            <person name="Robison M."/>
            <person name="Rychlewski L."/>
            <person name="Rynearson T.A."/>
            <person name="Schmutz J."/>
            <person name="Shapiro H."/>
            <person name="Siaut M."/>
            <person name="Stanley M."/>
            <person name="Sussman M.R."/>
            <person name="Taylor A.R."/>
            <person name="Vardi A."/>
            <person name="von Dassow P."/>
            <person name="Vyverman W."/>
            <person name="Willis A."/>
            <person name="Wyrwicz L.S."/>
            <person name="Rokhsar D.S."/>
            <person name="Weissenbach J."/>
            <person name="Armbrust E.V."/>
            <person name="Green B.R."/>
            <person name="Van de Peer Y."/>
            <person name="Grigoriev I.V."/>
        </authorList>
    </citation>
    <scope>NUCLEOTIDE SEQUENCE [LARGE SCALE GENOMIC DNA]</scope>
    <source>
        <strain evidence="2 3">CCMP1335</strain>
    </source>
</reference>
<keyword evidence="3" id="KW-1185">Reference proteome</keyword>
<dbReference type="Proteomes" id="UP000001449">
    <property type="component" value="Chromosome 4"/>
</dbReference>
<dbReference type="HOGENOM" id="CLU_286915_0_0_1"/>
<feature type="compositionally biased region" description="Polar residues" evidence="1">
    <location>
        <begin position="153"/>
        <end position="171"/>
    </location>
</feature>
<evidence type="ECO:0000313" key="3">
    <source>
        <dbReference type="Proteomes" id="UP000001449"/>
    </source>
</evidence>
<accession>B8C0Q8</accession>
<feature type="region of interest" description="Disordered" evidence="1">
    <location>
        <begin position="153"/>
        <end position="176"/>
    </location>
</feature>
<dbReference type="RefSeq" id="XP_002289573.1">
    <property type="nucleotide sequence ID" value="XM_002289537.1"/>
</dbReference>
<gene>
    <name evidence="2" type="ORF">THAPSDRAFT_4937</name>
</gene>
<dbReference type="AlphaFoldDB" id="B8C0Q8"/>
<evidence type="ECO:0000313" key="2">
    <source>
        <dbReference type="EMBL" id="EED93110.1"/>
    </source>
</evidence>
<name>B8C0Q8_THAPS</name>
<dbReference type="eggNOG" id="ENOG502R1C7">
    <property type="taxonomic scope" value="Eukaryota"/>
</dbReference>
<proteinExistence type="predicted"/>
<dbReference type="InParanoid" id="B8C0Q8"/>
<dbReference type="PaxDb" id="35128-Thaps4937"/>
<protein>
    <submittedName>
        <fullName evidence="2">Uncharacterized protein</fullName>
    </submittedName>
</protein>
<dbReference type="GeneID" id="7446704"/>
<evidence type="ECO:0000256" key="1">
    <source>
        <dbReference type="SAM" id="MobiDB-lite"/>
    </source>
</evidence>
<reference evidence="2 3" key="1">
    <citation type="journal article" date="2004" name="Science">
        <title>The genome of the diatom Thalassiosira pseudonana: ecology, evolution, and metabolism.</title>
        <authorList>
            <person name="Armbrust E.V."/>
            <person name="Berges J.A."/>
            <person name="Bowler C."/>
            <person name="Green B.R."/>
            <person name="Martinez D."/>
            <person name="Putnam N.H."/>
            <person name="Zhou S."/>
            <person name="Allen A.E."/>
            <person name="Apt K.E."/>
            <person name="Bechner M."/>
            <person name="Brzezinski M.A."/>
            <person name="Chaal B.K."/>
            <person name="Chiovitti A."/>
            <person name="Davis A.K."/>
            <person name="Demarest M.S."/>
            <person name="Detter J.C."/>
            <person name="Glavina T."/>
            <person name="Goodstein D."/>
            <person name="Hadi M.Z."/>
            <person name="Hellsten U."/>
            <person name="Hildebrand M."/>
            <person name="Jenkins B.D."/>
            <person name="Jurka J."/>
            <person name="Kapitonov V.V."/>
            <person name="Kroger N."/>
            <person name="Lau W.W."/>
            <person name="Lane T.W."/>
            <person name="Larimer F.W."/>
            <person name="Lippmeier J.C."/>
            <person name="Lucas S."/>
            <person name="Medina M."/>
            <person name="Montsant A."/>
            <person name="Obornik M."/>
            <person name="Parker M.S."/>
            <person name="Palenik B."/>
            <person name="Pazour G.J."/>
            <person name="Richardson P.M."/>
            <person name="Rynearson T.A."/>
            <person name="Saito M.A."/>
            <person name="Schwartz D.C."/>
            <person name="Thamatrakoln K."/>
            <person name="Valentin K."/>
            <person name="Vardi A."/>
            <person name="Wilkerson F.P."/>
            <person name="Rokhsar D.S."/>
        </authorList>
    </citation>
    <scope>NUCLEOTIDE SEQUENCE [LARGE SCALE GENOMIC DNA]</scope>
    <source>
        <strain evidence="2 3">CCMP1335</strain>
    </source>
</reference>
<organism evidence="2 3">
    <name type="scientific">Thalassiosira pseudonana</name>
    <name type="common">Marine diatom</name>
    <name type="synonym">Cyclotella nana</name>
    <dbReference type="NCBI Taxonomy" id="35128"/>
    <lineage>
        <taxon>Eukaryota</taxon>
        <taxon>Sar</taxon>
        <taxon>Stramenopiles</taxon>
        <taxon>Ochrophyta</taxon>
        <taxon>Bacillariophyta</taxon>
        <taxon>Coscinodiscophyceae</taxon>
        <taxon>Thalassiosirophycidae</taxon>
        <taxon>Thalassiosirales</taxon>
        <taxon>Thalassiosiraceae</taxon>
        <taxon>Thalassiosira</taxon>
    </lineage>
</organism>